<dbReference type="Pfam" id="PF07859">
    <property type="entry name" value="Abhydrolase_3"/>
    <property type="match status" value="1"/>
</dbReference>
<keyword evidence="7" id="KW-1185">Reference proteome</keyword>
<dbReference type="EMBL" id="NIBG01000016">
    <property type="protein sequence ID" value="PAB58357.1"/>
    <property type="molecule type" value="Genomic_DNA"/>
</dbReference>
<gene>
    <name evidence="6" type="ORF">CCE28_15580</name>
</gene>
<dbReference type="RefSeq" id="WP_095134659.1">
    <property type="nucleotide sequence ID" value="NZ_NIBG01000016.1"/>
</dbReference>
<proteinExistence type="inferred from homology"/>
<dbReference type="PROSITE" id="PS01174">
    <property type="entry name" value="LIPASE_GDXG_SER"/>
    <property type="match status" value="1"/>
</dbReference>
<feature type="compositionally biased region" description="Basic and acidic residues" evidence="4">
    <location>
        <begin position="1"/>
        <end position="18"/>
    </location>
</feature>
<evidence type="ECO:0000256" key="2">
    <source>
        <dbReference type="ARBA" id="ARBA00022801"/>
    </source>
</evidence>
<dbReference type="Proteomes" id="UP000216024">
    <property type="component" value="Unassembled WGS sequence"/>
</dbReference>
<protein>
    <recommendedName>
        <fullName evidence="5">Alpha/beta hydrolase fold-3 domain-containing protein</fullName>
    </recommendedName>
</protein>
<dbReference type="SUPFAM" id="SSF53474">
    <property type="entry name" value="alpha/beta-Hydrolases"/>
    <property type="match status" value="1"/>
</dbReference>
<dbReference type="InterPro" id="IPR050300">
    <property type="entry name" value="GDXG_lipolytic_enzyme"/>
</dbReference>
<organism evidence="6 7">
    <name type="scientific">Anaeromicrobium sediminis</name>
    <dbReference type="NCBI Taxonomy" id="1478221"/>
    <lineage>
        <taxon>Bacteria</taxon>
        <taxon>Bacillati</taxon>
        <taxon>Bacillota</taxon>
        <taxon>Clostridia</taxon>
        <taxon>Peptostreptococcales</taxon>
        <taxon>Thermotaleaceae</taxon>
        <taxon>Anaeromicrobium</taxon>
    </lineage>
</organism>
<evidence type="ECO:0000256" key="3">
    <source>
        <dbReference type="PROSITE-ProRule" id="PRU10038"/>
    </source>
</evidence>
<feature type="region of interest" description="Disordered" evidence="4">
    <location>
        <begin position="1"/>
        <end position="27"/>
    </location>
</feature>
<evidence type="ECO:0000256" key="4">
    <source>
        <dbReference type="SAM" id="MobiDB-lite"/>
    </source>
</evidence>
<evidence type="ECO:0000313" key="6">
    <source>
        <dbReference type="EMBL" id="PAB58357.1"/>
    </source>
</evidence>
<dbReference type="GO" id="GO:0004806">
    <property type="term" value="F:triacylglycerol lipase activity"/>
    <property type="evidence" value="ECO:0007669"/>
    <property type="project" value="TreeGrafter"/>
</dbReference>
<dbReference type="OrthoDB" id="9815425at2"/>
<feature type="domain" description="Alpha/beta hydrolase fold-3" evidence="5">
    <location>
        <begin position="85"/>
        <end position="286"/>
    </location>
</feature>
<reference evidence="6 7" key="1">
    <citation type="submission" date="2017-06" db="EMBL/GenBank/DDBJ databases">
        <title>Draft genome sequence of anaerobic fermentative bacterium Anaeromicrobium sediminis DY2726D isolated from West Pacific Ocean sediments.</title>
        <authorList>
            <person name="Zeng X."/>
        </authorList>
    </citation>
    <scope>NUCLEOTIDE SEQUENCE [LARGE SCALE GENOMIC DNA]</scope>
    <source>
        <strain evidence="6 7">DY2726D</strain>
    </source>
</reference>
<dbReference type="InterPro" id="IPR033140">
    <property type="entry name" value="Lipase_GDXG_put_SER_AS"/>
</dbReference>
<dbReference type="PANTHER" id="PTHR48081:SF30">
    <property type="entry name" value="ACETYL-HYDROLASE LIPR-RELATED"/>
    <property type="match status" value="1"/>
</dbReference>
<dbReference type="InterPro" id="IPR013094">
    <property type="entry name" value="AB_hydrolase_3"/>
</dbReference>
<keyword evidence="2" id="KW-0378">Hydrolase</keyword>
<dbReference type="Gene3D" id="3.40.50.1820">
    <property type="entry name" value="alpha/beta hydrolase"/>
    <property type="match status" value="1"/>
</dbReference>
<feature type="active site" evidence="3">
    <location>
        <position position="159"/>
    </location>
</feature>
<dbReference type="AlphaFoldDB" id="A0A267MFW2"/>
<comment type="similarity">
    <text evidence="1">Belongs to the 'GDXG' lipolytic enzyme family.</text>
</comment>
<accession>A0A267MFW2</accession>
<sequence>MTEKNIEKDPIYKNKKTGDGGNSKFHNRDFTDSNVIRDFRNFLNEESNKLLKELKQEYSLKEIEIKGVPAVWIDTSNSNKNKGVIIYLHGGGYMSGNVKNYCTIPIQLSNAIGIKVLSVDYGLAPEDPFPKGLEDALNIYEYLLEEGYSSNNIAIAGDSAGGGLAVATVLKLRDLGLDLPAALGLFSPWVDLTLKGDTIETLKEYETILSKRQLEGSAKIYAGKEELDNPLISPIYANYKDFPPMMILAGSREVLLSDSMNLARKAALNNTTVNLIVWDNLYHVFAADSNLPESKEAIEALGVFLLEKMNYKI</sequence>
<evidence type="ECO:0000256" key="1">
    <source>
        <dbReference type="ARBA" id="ARBA00010515"/>
    </source>
</evidence>
<name>A0A267MFW2_9FIRM</name>
<evidence type="ECO:0000313" key="7">
    <source>
        <dbReference type="Proteomes" id="UP000216024"/>
    </source>
</evidence>
<comment type="caution">
    <text evidence="6">The sequence shown here is derived from an EMBL/GenBank/DDBJ whole genome shotgun (WGS) entry which is preliminary data.</text>
</comment>
<evidence type="ECO:0000259" key="5">
    <source>
        <dbReference type="Pfam" id="PF07859"/>
    </source>
</evidence>
<dbReference type="InterPro" id="IPR029058">
    <property type="entry name" value="AB_hydrolase_fold"/>
</dbReference>
<dbReference type="PANTHER" id="PTHR48081">
    <property type="entry name" value="AB HYDROLASE SUPERFAMILY PROTEIN C4A8.06C"/>
    <property type="match status" value="1"/>
</dbReference>